<dbReference type="InterPro" id="IPR027417">
    <property type="entry name" value="P-loop_NTPase"/>
</dbReference>
<dbReference type="RefSeq" id="WP_379803013.1">
    <property type="nucleotide sequence ID" value="NZ_JBHUOL010000001.1"/>
</dbReference>
<comment type="caution">
    <text evidence="3">The sequence shown here is derived from an EMBL/GenBank/DDBJ whole genome shotgun (WGS) entry which is preliminary data.</text>
</comment>
<dbReference type="InterPro" id="IPR002740">
    <property type="entry name" value="EVE_domain"/>
</dbReference>
<accession>A0ABW5Z446</accession>
<reference evidence="4" key="1">
    <citation type="journal article" date="2019" name="Int. J. Syst. Evol. Microbiol.">
        <title>The Global Catalogue of Microorganisms (GCM) 10K type strain sequencing project: providing services to taxonomists for standard genome sequencing and annotation.</title>
        <authorList>
            <consortium name="The Broad Institute Genomics Platform"/>
            <consortium name="The Broad Institute Genome Sequencing Center for Infectious Disease"/>
            <person name="Wu L."/>
            <person name="Ma J."/>
        </authorList>
    </citation>
    <scope>NUCLEOTIDE SEQUENCE [LARGE SCALE GENOMIC DNA]</scope>
    <source>
        <strain evidence="4">KCTC 52644</strain>
    </source>
</reference>
<dbReference type="SUPFAM" id="SSF88697">
    <property type="entry name" value="PUA domain-like"/>
    <property type="match status" value="1"/>
</dbReference>
<dbReference type="InterPro" id="IPR052934">
    <property type="entry name" value="Methyl-DNA_Rec/Restrict_Enz"/>
</dbReference>
<dbReference type="InterPro" id="IPR015947">
    <property type="entry name" value="PUA-like_sf"/>
</dbReference>
<feature type="domain" description="EVE" evidence="1">
    <location>
        <begin position="300"/>
        <end position="423"/>
    </location>
</feature>
<protein>
    <submittedName>
        <fullName evidence="3">AAA family ATPase</fullName>
    </submittedName>
</protein>
<dbReference type="Proteomes" id="UP001597549">
    <property type="component" value="Unassembled WGS sequence"/>
</dbReference>
<sequence length="972" mass="112537">MAFQPNNITKEHVLKAIEKIEFEKKKLNTPTRWQVLINNKPYPPKEVMKYAHEQMNGEPLWSYGGGEGTNKYLKKFGFEMIDMQQDGIEKLIESYKNHIKETHLNDEKYKWELLSQYKGRPNLDAENLLNEIKSIAYGNLIYAMGKAVIYNLVENKPDEMRVLFKMLFDENKSLKERVASFNSESLAIYRSLGETMQHHQDERTIATYLTFYNPEKYTFYKYSFYKKLCTLLGINEAKKNEKYPHYLELINQIIEDYIEKDTELIEQVKSFIPDYYDGTNHLLLVQDILYQMLDKEGDINYWVFQGNPKIYNVQESLKANDLKTWLVNAHKEKIKKGDKFILWVSGNKSGCYALGTVMSDVGLYKEGENENKYYFNVSENEEKDRVLVEIDYNFCESPILWEDIKEDKSFANFNGGNQGTNFTATEQEYQSLLDINSSGLDNVYEEVKRVFDKDKLYDFLAFLRSFVRENGIAFDDDRISFNVRKNINRLVFIVGNRYVFSIGKIKKKTIFSFISSEVLTVRHGSFTNSKKEIEAYWNEVDDISEFSEQIKDAILIELSRNNKSPFRKYTNKDFISDIYQINLSMENPIISNYTAPINQILYGPPGTGKTYNTVLESAKIITGNDAISYDEALEVFNTNLGNQIEFITFHQNYSYEDFIQGLRPDTENGSALTFEKKDGVFKRIADRALKNLSASKNPATAKKDFDLVFQELLKPLNGGDVEELEIKMKKSSFYITEVGEKSIEFRKNIGDSNHTLSINTLRKMYEKGVNDLILGGLQPYYNPILELLLENGKSNVQIVKQENYVIIIDEINRANISRVFGELITLIEEDKRSHGKIPMRVTLPSGDSFIVPSNLYIIGTMNTADKSIALLDIALRRRFEFVPMYPNTKIEGINSPTVLETINTEIIKRKGHDFTIGHAYFMGEGFVLEKTINNKVIPLLLEYFMNDEKEVATILRAANIELEGWPLKMKTT</sequence>
<dbReference type="InterPro" id="IPR011704">
    <property type="entry name" value="ATPase_dyneun-rel_AAA"/>
</dbReference>
<gene>
    <name evidence="3" type="ORF">ACFSX9_00450</name>
</gene>
<dbReference type="Pfam" id="PF01878">
    <property type="entry name" value="EVE"/>
    <property type="match status" value="1"/>
</dbReference>
<evidence type="ECO:0000313" key="4">
    <source>
        <dbReference type="Proteomes" id="UP001597549"/>
    </source>
</evidence>
<evidence type="ECO:0000313" key="3">
    <source>
        <dbReference type="EMBL" id="MFD2907193.1"/>
    </source>
</evidence>
<dbReference type="Gene3D" id="3.10.590.10">
    <property type="entry name" value="ph1033 like domains"/>
    <property type="match status" value="1"/>
</dbReference>
<proteinExistence type="predicted"/>
<feature type="domain" description="ATPase dynein-related AAA" evidence="2">
    <location>
        <begin position="801"/>
        <end position="879"/>
    </location>
</feature>
<dbReference type="SUPFAM" id="SSF52540">
    <property type="entry name" value="P-loop containing nucleoside triphosphate hydrolases"/>
    <property type="match status" value="1"/>
</dbReference>
<dbReference type="Gene3D" id="3.40.50.300">
    <property type="entry name" value="P-loop containing nucleotide triphosphate hydrolases"/>
    <property type="match status" value="2"/>
</dbReference>
<dbReference type="EMBL" id="JBHUOL010000001">
    <property type="protein sequence ID" value="MFD2907193.1"/>
    <property type="molecule type" value="Genomic_DNA"/>
</dbReference>
<name>A0ABW5Z446_9FLAO</name>
<evidence type="ECO:0000259" key="2">
    <source>
        <dbReference type="Pfam" id="PF07728"/>
    </source>
</evidence>
<dbReference type="Pfam" id="PF07728">
    <property type="entry name" value="AAA_5"/>
    <property type="match status" value="1"/>
</dbReference>
<organism evidence="3 4">
    <name type="scientific">Flavobacterium ardleyense</name>
    <dbReference type="NCBI Taxonomy" id="2038737"/>
    <lineage>
        <taxon>Bacteria</taxon>
        <taxon>Pseudomonadati</taxon>
        <taxon>Bacteroidota</taxon>
        <taxon>Flavobacteriia</taxon>
        <taxon>Flavobacteriales</taxon>
        <taxon>Flavobacteriaceae</taxon>
        <taxon>Flavobacterium</taxon>
    </lineage>
</organism>
<evidence type="ECO:0000259" key="1">
    <source>
        <dbReference type="Pfam" id="PF01878"/>
    </source>
</evidence>
<dbReference type="PANTHER" id="PTHR37291:SF1">
    <property type="entry name" value="TYPE IV METHYL-DIRECTED RESTRICTION ENZYME ECOKMCRB SUBUNIT"/>
    <property type="match status" value="1"/>
</dbReference>
<keyword evidence="4" id="KW-1185">Reference proteome</keyword>
<dbReference type="PANTHER" id="PTHR37291">
    <property type="entry name" value="5-METHYLCYTOSINE-SPECIFIC RESTRICTION ENZYME B"/>
    <property type="match status" value="1"/>
</dbReference>